<evidence type="ECO:0000256" key="1">
    <source>
        <dbReference type="ARBA" id="ARBA00007673"/>
    </source>
</evidence>
<evidence type="ECO:0000313" key="4">
    <source>
        <dbReference type="Proteomes" id="UP001595693"/>
    </source>
</evidence>
<evidence type="ECO:0000313" key="3">
    <source>
        <dbReference type="EMBL" id="MFC3936642.1"/>
    </source>
</evidence>
<protein>
    <submittedName>
        <fullName evidence="3">PrpF domain-containing protein</fullName>
    </submittedName>
</protein>
<keyword evidence="4" id="KW-1185">Reference proteome</keyword>
<accession>A0ABV8DE85</accession>
<dbReference type="Gene3D" id="3.10.310.10">
    <property type="entry name" value="Diaminopimelate Epimerase, Chain A, domain 1"/>
    <property type="match status" value="2"/>
</dbReference>
<proteinExistence type="inferred from homology"/>
<organism evidence="3 4">
    <name type="scientific">Acidovorax facilis</name>
    <dbReference type="NCBI Taxonomy" id="12917"/>
    <lineage>
        <taxon>Bacteria</taxon>
        <taxon>Pseudomonadati</taxon>
        <taxon>Pseudomonadota</taxon>
        <taxon>Betaproteobacteria</taxon>
        <taxon>Burkholderiales</taxon>
        <taxon>Comamonadaceae</taxon>
        <taxon>Acidovorax</taxon>
    </lineage>
</organism>
<comment type="caution">
    <text evidence="3">The sequence shown here is derived from an EMBL/GenBank/DDBJ whole genome shotgun (WGS) entry which is preliminary data.</text>
</comment>
<sequence length="424" mass="44061">MFPSPQIRVPATYLRGGTSKGVFFRLQDLPAAAQQPGPARDALLLRVLGSPDPYGKQIDGMGNASSSTSKAVILSRSTRAGHDVDYLFGQVSIDQPFVDWSGNCGNLSAAVGPCAIHMGLIDAARIPQDGTIPIRIWQANIGKTIVAHVPISNGQVQETGDFELDGVTFAAAEVALEFMDPAEDGDDGGVISTAPGRPKLARAPSRGSEPHAVGSVGALFPTGNVVDTLEVPGVGSFAATLINAGIPTIFLNAQELGYTGTELQRAINGDAAALARFETIRAYGALRMGLIQHVSEAATRQHTPKIAFVAPPASYTASSGKAIDAKDIDLLVRALSMGQLHHAMMGTAAVAIGTAAAIPGTLVNLAAGGGVRSSVRFGHPSGTLRVGAEARQNDAGDWQVTKALMSRSARILMEGWVRVPISSF</sequence>
<dbReference type="PANTHER" id="PTHR43709">
    <property type="entry name" value="ACONITATE ISOMERASE-RELATED"/>
    <property type="match status" value="1"/>
</dbReference>
<dbReference type="PANTHER" id="PTHR43709:SF2">
    <property type="entry name" value="DUF453 DOMAIN PROTEIN (AFU_ORTHOLOGUE AFUA_6G00360)"/>
    <property type="match status" value="1"/>
</dbReference>
<comment type="similarity">
    <text evidence="1">Belongs to the PrpF family.</text>
</comment>
<dbReference type="Proteomes" id="UP001595693">
    <property type="component" value="Unassembled WGS sequence"/>
</dbReference>
<evidence type="ECO:0000256" key="2">
    <source>
        <dbReference type="ARBA" id="ARBA00023235"/>
    </source>
</evidence>
<dbReference type="InterPro" id="IPR007400">
    <property type="entry name" value="PrpF-like"/>
</dbReference>
<dbReference type="Pfam" id="PF04303">
    <property type="entry name" value="PrpF"/>
    <property type="match status" value="2"/>
</dbReference>
<name>A0ABV8DE85_9BURK</name>
<dbReference type="RefSeq" id="WP_055397824.1">
    <property type="nucleotide sequence ID" value="NZ_JAMXAX010000010.1"/>
</dbReference>
<keyword evidence="2" id="KW-0413">Isomerase</keyword>
<dbReference type="SUPFAM" id="SSF54506">
    <property type="entry name" value="Diaminopimelate epimerase-like"/>
    <property type="match status" value="2"/>
</dbReference>
<gene>
    <name evidence="3" type="ORF">ACFOW3_18640</name>
</gene>
<dbReference type="EMBL" id="JBHSAJ010000056">
    <property type="protein sequence ID" value="MFC3936642.1"/>
    <property type="molecule type" value="Genomic_DNA"/>
</dbReference>
<reference evidence="4" key="1">
    <citation type="journal article" date="2019" name="Int. J. Syst. Evol. Microbiol.">
        <title>The Global Catalogue of Microorganisms (GCM) 10K type strain sequencing project: providing services to taxonomists for standard genome sequencing and annotation.</title>
        <authorList>
            <consortium name="The Broad Institute Genomics Platform"/>
            <consortium name="The Broad Institute Genome Sequencing Center for Infectious Disease"/>
            <person name="Wu L."/>
            <person name="Ma J."/>
        </authorList>
    </citation>
    <scope>NUCLEOTIDE SEQUENCE [LARGE SCALE GENOMIC DNA]</scope>
    <source>
        <strain evidence="4">CCUG 2113</strain>
    </source>
</reference>